<dbReference type="Pfam" id="PF08282">
    <property type="entry name" value="Hydrolase_3"/>
    <property type="match status" value="1"/>
</dbReference>
<proteinExistence type="predicted"/>
<sequence length="271" mass="30464">MKFLVFSDVDGTLLNEQHALDDSTIQVVNDLSQQDIGVILASARPVQAMQGIYQQLALNTPLVAYNGALIIQDGHILFSKNILTNLGIELIELVRARFPKISVNIYSYQDWFVFEKDTWVQQEEAITATKSQLLDYHQLHAENFIIHKLLFMGEEEEIQALEVFCNQEFAGAMDFTRSKATYLECVDNQVSKLAALKFLANYLAIPQQRCLAIGDNYNDLEMICYAGIGVAMKNSPLAVQQKADWVTESNRNAGFALAMRKLLAKMGTEES</sequence>
<evidence type="ECO:0008006" key="3">
    <source>
        <dbReference type="Google" id="ProtNLM"/>
    </source>
</evidence>
<dbReference type="InterPro" id="IPR036412">
    <property type="entry name" value="HAD-like_sf"/>
</dbReference>
<comment type="caution">
    <text evidence="1">The sequence shown here is derived from an EMBL/GenBank/DDBJ whole genome shotgun (WGS) entry which is preliminary data.</text>
</comment>
<dbReference type="GO" id="GO:0000287">
    <property type="term" value="F:magnesium ion binding"/>
    <property type="evidence" value="ECO:0007669"/>
    <property type="project" value="TreeGrafter"/>
</dbReference>
<dbReference type="Gene3D" id="3.30.1240.10">
    <property type="match status" value="1"/>
</dbReference>
<keyword evidence="2" id="KW-1185">Reference proteome</keyword>
<evidence type="ECO:0000313" key="1">
    <source>
        <dbReference type="EMBL" id="EOW80440.1"/>
    </source>
</evidence>
<dbReference type="NCBIfam" id="TIGR01484">
    <property type="entry name" value="HAD-SF-IIB"/>
    <property type="match status" value="1"/>
</dbReference>
<dbReference type="PROSITE" id="PS01229">
    <property type="entry name" value="COF_2"/>
    <property type="match status" value="1"/>
</dbReference>
<gene>
    <name evidence="1" type="ORF">I568_02143</name>
</gene>
<protein>
    <recommendedName>
        <fullName evidence="3">HAD superfamily hydrolase</fullName>
    </recommendedName>
</protein>
<dbReference type="InterPro" id="IPR000150">
    <property type="entry name" value="Cof"/>
</dbReference>
<dbReference type="GO" id="GO:0005829">
    <property type="term" value="C:cytosol"/>
    <property type="evidence" value="ECO:0007669"/>
    <property type="project" value="TreeGrafter"/>
</dbReference>
<dbReference type="PANTHER" id="PTHR10000">
    <property type="entry name" value="PHOSPHOSERINE PHOSPHATASE"/>
    <property type="match status" value="1"/>
</dbReference>
<accession>S1MUS9</accession>
<dbReference type="CDD" id="cd07516">
    <property type="entry name" value="HAD_Pase"/>
    <property type="match status" value="1"/>
</dbReference>
<evidence type="ECO:0000313" key="2">
    <source>
        <dbReference type="Proteomes" id="UP000014113"/>
    </source>
</evidence>
<dbReference type="Gene3D" id="3.40.50.1000">
    <property type="entry name" value="HAD superfamily/HAD-like"/>
    <property type="match status" value="1"/>
</dbReference>
<name>S1MUS9_9ENTE</name>
<dbReference type="STRING" id="1121865.OMW_01528"/>
<dbReference type="PATRIC" id="fig|1121865.3.peg.1492"/>
<dbReference type="GO" id="GO:0016791">
    <property type="term" value="F:phosphatase activity"/>
    <property type="evidence" value="ECO:0007669"/>
    <property type="project" value="TreeGrafter"/>
</dbReference>
<dbReference type="OrthoDB" id="9790031at2"/>
<dbReference type="Proteomes" id="UP000014113">
    <property type="component" value="Unassembled WGS sequence"/>
</dbReference>
<dbReference type="SFLD" id="SFLDG01140">
    <property type="entry name" value="C2.B:_Phosphomannomutase_and_P"/>
    <property type="match status" value="1"/>
</dbReference>
<dbReference type="eggNOG" id="COG0561">
    <property type="taxonomic scope" value="Bacteria"/>
</dbReference>
<dbReference type="SFLD" id="SFLDS00003">
    <property type="entry name" value="Haloacid_Dehalogenase"/>
    <property type="match status" value="1"/>
</dbReference>
<dbReference type="NCBIfam" id="TIGR00099">
    <property type="entry name" value="Cof-subfamily"/>
    <property type="match status" value="1"/>
</dbReference>
<dbReference type="EMBL" id="ASWJ01000009">
    <property type="protein sequence ID" value="EOW80440.1"/>
    <property type="molecule type" value="Genomic_DNA"/>
</dbReference>
<reference evidence="1 2" key="1">
    <citation type="submission" date="2013-03" db="EMBL/GenBank/DDBJ databases">
        <title>The Genome Sequence of Enterococcus columbae ATCC_51263 (PacBio/Illumina hybrid assembly).</title>
        <authorList>
            <consortium name="The Broad Institute Genomics Platform"/>
            <consortium name="The Broad Institute Genome Sequencing Center for Infectious Disease"/>
            <person name="Earl A."/>
            <person name="Russ C."/>
            <person name="Gilmore M."/>
            <person name="Surin D."/>
            <person name="Walker B."/>
            <person name="Young S."/>
            <person name="Zeng Q."/>
            <person name="Gargeya S."/>
            <person name="Fitzgerald M."/>
            <person name="Haas B."/>
            <person name="Abouelleil A."/>
            <person name="Allen A.W."/>
            <person name="Alvarado L."/>
            <person name="Arachchi H.M."/>
            <person name="Berlin A.M."/>
            <person name="Chapman S.B."/>
            <person name="Gainer-Dewar J."/>
            <person name="Goldberg J."/>
            <person name="Griggs A."/>
            <person name="Gujja S."/>
            <person name="Hansen M."/>
            <person name="Howarth C."/>
            <person name="Imamovic A."/>
            <person name="Ireland A."/>
            <person name="Larimer J."/>
            <person name="McCowan C."/>
            <person name="Murphy C."/>
            <person name="Pearson M."/>
            <person name="Poon T.W."/>
            <person name="Priest M."/>
            <person name="Roberts A."/>
            <person name="Saif S."/>
            <person name="Shea T."/>
            <person name="Sisk P."/>
            <person name="Sykes S."/>
            <person name="Wortman J."/>
            <person name="Nusbaum C."/>
            <person name="Birren B."/>
        </authorList>
    </citation>
    <scope>NUCLEOTIDE SEQUENCE [LARGE SCALE GENOMIC DNA]</scope>
    <source>
        <strain evidence="1 2">ATCC 51263</strain>
    </source>
</reference>
<dbReference type="RefSeq" id="WP_016183665.1">
    <property type="nucleotide sequence ID" value="NZ_JXKI01000013.1"/>
</dbReference>
<dbReference type="PROSITE" id="PS01228">
    <property type="entry name" value="COF_1"/>
    <property type="match status" value="1"/>
</dbReference>
<dbReference type="PANTHER" id="PTHR10000:SF8">
    <property type="entry name" value="HAD SUPERFAMILY HYDROLASE-LIKE, TYPE 3"/>
    <property type="match status" value="1"/>
</dbReference>
<dbReference type="InterPro" id="IPR006379">
    <property type="entry name" value="HAD-SF_hydro_IIB"/>
</dbReference>
<dbReference type="SUPFAM" id="SSF56784">
    <property type="entry name" value="HAD-like"/>
    <property type="match status" value="1"/>
</dbReference>
<organism evidence="1 2">
    <name type="scientific">Enterococcus columbae DSM 7374 = ATCC 51263</name>
    <dbReference type="NCBI Taxonomy" id="1121865"/>
    <lineage>
        <taxon>Bacteria</taxon>
        <taxon>Bacillati</taxon>
        <taxon>Bacillota</taxon>
        <taxon>Bacilli</taxon>
        <taxon>Lactobacillales</taxon>
        <taxon>Enterococcaceae</taxon>
        <taxon>Enterococcus</taxon>
    </lineage>
</organism>
<dbReference type="AlphaFoldDB" id="S1MUS9"/>
<dbReference type="InterPro" id="IPR023214">
    <property type="entry name" value="HAD_sf"/>
</dbReference>